<dbReference type="RefSeq" id="WP_134190342.1">
    <property type="nucleotide sequence ID" value="NZ_JBHLUW010000035.1"/>
</dbReference>
<evidence type="ECO:0000313" key="3">
    <source>
        <dbReference type="Proteomes" id="UP000295509"/>
    </source>
</evidence>
<organism evidence="2 3">
    <name type="scientific">Paraburkholderia rhizosphaerae</name>
    <dbReference type="NCBI Taxonomy" id="480658"/>
    <lineage>
        <taxon>Bacteria</taxon>
        <taxon>Pseudomonadati</taxon>
        <taxon>Pseudomonadota</taxon>
        <taxon>Betaproteobacteria</taxon>
        <taxon>Burkholderiales</taxon>
        <taxon>Burkholderiaceae</taxon>
        <taxon>Paraburkholderia</taxon>
    </lineage>
</organism>
<name>A0A4V3HFP2_9BURK</name>
<sequence>MKLALIAFAVAGATLCSPVFAQSVATASTNSVANTAPADPSTSLSQAGQWVPPYGKPVQGLTRAQVYQDLVHAEKDGQYQYLNQQLYSHG</sequence>
<dbReference type="AlphaFoldDB" id="A0A4V3HFP2"/>
<evidence type="ECO:0000256" key="1">
    <source>
        <dbReference type="SAM" id="SignalP"/>
    </source>
</evidence>
<evidence type="ECO:0000313" key="2">
    <source>
        <dbReference type="EMBL" id="TDY54219.1"/>
    </source>
</evidence>
<accession>A0A4V3HFP2</accession>
<dbReference type="InterPro" id="IPR025421">
    <property type="entry name" value="DUF4148"/>
</dbReference>
<dbReference type="EMBL" id="SORE01000002">
    <property type="protein sequence ID" value="TDY54219.1"/>
    <property type="molecule type" value="Genomic_DNA"/>
</dbReference>
<reference evidence="2 3" key="1">
    <citation type="submission" date="2019-03" db="EMBL/GenBank/DDBJ databases">
        <title>Genomic Encyclopedia of Type Strains, Phase III (KMG-III): the genomes of soil and plant-associated and newly described type strains.</title>
        <authorList>
            <person name="Whitman W."/>
        </authorList>
    </citation>
    <scope>NUCLEOTIDE SEQUENCE [LARGE SCALE GENOMIC DNA]</scope>
    <source>
        <strain evidence="2 3">LMG 29544</strain>
    </source>
</reference>
<proteinExistence type="predicted"/>
<feature type="signal peptide" evidence="1">
    <location>
        <begin position="1"/>
        <end position="21"/>
    </location>
</feature>
<dbReference type="OrthoDB" id="9133496at2"/>
<comment type="caution">
    <text evidence="2">The sequence shown here is derived from an EMBL/GenBank/DDBJ whole genome shotgun (WGS) entry which is preliminary data.</text>
</comment>
<keyword evidence="1" id="KW-0732">Signal</keyword>
<dbReference type="Pfam" id="PF13663">
    <property type="entry name" value="DUF4148"/>
    <property type="match status" value="1"/>
</dbReference>
<protein>
    <submittedName>
        <fullName evidence="2">Uncharacterized protein DUF4148</fullName>
    </submittedName>
</protein>
<keyword evidence="3" id="KW-1185">Reference proteome</keyword>
<dbReference type="Proteomes" id="UP000295509">
    <property type="component" value="Unassembled WGS sequence"/>
</dbReference>
<feature type="chain" id="PRO_5020191964" evidence="1">
    <location>
        <begin position="22"/>
        <end position="90"/>
    </location>
</feature>
<gene>
    <name evidence="2" type="ORF">BX592_102366</name>
</gene>